<feature type="domain" description="STAS" evidence="4">
    <location>
        <begin position="45"/>
        <end position="154"/>
    </location>
</feature>
<comment type="caution">
    <text evidence="5">The sequence shown here is derived from an EMBL/GenBank/DDBJ whole genome shotgun (WGS) entry which is preliminary data.</text>
</comment>
<proteinExistence type="inferred from homology"/>
<dbReference type="InterPro" id="IPR002645">
    <property type="entry name" value="STAS_dom"/>
</dbReference>
<dbReference type="SUPFAM" id="SSF52091">
    <property type="entry name" value="SpoIIaa-like"/>
    <property type="match status" value="1"/>
</dbReference>
<dbReference type="PROSITE" id="PS50801">
    <property type="entry name" value="STAS"/>
    <property type="match status" value="1"/>
</dbReference>
<evidence type="ECO:0000313" key="6">
    <source>
        <dbReference type="Proteomes" id="UP000534286"/>
    </source>
</evidence>
<reference evidence="5 6" key="1">
    <citation type="submission" date="2020-08" db="EMBL/GenBank/DDBJ databases">
        <title>Sequencing the genomes of 1000 actinobacteria strains.</title>
        <authorList>
            <person name="Klenk H.-P."/>
        </authorList>
    </citation>
    <scope>NUCLEOTIDE SEQUENCE [LARGE SCALE GENOMIC DNA]</scope>
    <source>
        <strain evidence="5 6">DSM 43023</strain>
    </source>
</reference>
<evidence type="ECO:0000313" key="5">
    <source>
        <dbReference type="EMBL" id="MBB4939544.1"/>
    </source>
</evidence>
<dbReference type="InterPro" id="IPR036513">
    <property type="entry name" value="STAS_dom_sf"/>
</dbReference>
<comment type="similarity">
    <text evidence="1 2">Belongs to the anti-sigma-factor antagonist family.</text>
</comment>
<keyword evidence="6" id="KW-1185">Reference proteome</keyword>
<evidence type="ECO:0000256" key="1">
    <source>
        <dbReference type="ARBA" id="ARBA00009013"/>
    </source>
</evidence>
<dbReference type="Pfam" id="PF01740">
    <property type="entry name" value="STAS"/>
    <property type="match status" value="1"/>
</dbReference>
<organism evidence="5 6">
    <name type="scientific">Streptosporangium album</name>
    <dbReference type="NCBI Taxonomy" id="47479"/>
    <lineage>
        <taxon>Bacteria</taxon>
        <taxon>Bacillati</taxon>
        <taxon>Actinomycetota</taxon>
        <taxon>Actinomycetes</taxon>
        <taxon>Streptosporangiales</taxon>
        <taxon>Streptosporangiaceae</taxon>
        <taxon>Streptosporangium</taxon>
    </lineage>
</organism>
<accession>A0A7W7RWK2</accession>
<dbReference type="RefSeq" id="WP_184755503.1">
    <property type="nucleotide sequence ID" value="NZ_BAABEK010000007.1"/>
</dbReference>
<dbReference type="CDD" id="cd07043">
    <property type="entry name" value="STAS_anti-anti-sigma_factors"/>
    <property type="match status" value="1"/>
</dbReference>
<dbReference type="AlphaFoldDB" id="A0A7W7RWK2"/>
<evidence type="ECO:0000256" key="2">
    <source>
        <dbReference type="RuleBase" id="RU003749"/>
    </source>
</evidence>
<evidence type="ECO:0000256" key="3">
    <source>
        <dbReference type="SAM" id="MobiDB-lite"/>
    </source>
</evidence>
<dbReference type="Proteomes" id="UP000534286">
    <property type="component" value="Unassembled WGS sequence"/>
</dbReference>
<feature type="region of interest" description="Disordered" evidence="3">
    <location>
        <begin position="151"/>
        <end position="188"/>
    </location>
</feature>
<dbReference type="EMBL" id="JACHJU010000001">
    <property type="protein sequence ID" value="MBB4939544.1"/>
    <property type="molecule type" value="Genomic_DNA"/>
</dbReference>
<dbReference type="PANTHER" id="PTHR33495:SF2">
    <property type="entry name" value="ANTI-SIGMA FACTOR ANTAGONIST TM_1081-RELATED"/>
    <property type="match status" value="1"/>
</dbReference>
<gene>
    <name evidence="5" type="ORF">FHR32_003849</name>
</gene>
<dbReference type="PANTHER" id="PTHR33495">
    <property type="entry name" value="ANTI-SIGMA FACTOR ANTAGONIST TM_1081-RELATED-RELATED"/>
    <property type="match status" value="1"/>
</dbReference>
<sequence>MTTKPLSRIIPATPAGTPPAAPAWPALFLEQGFTLVVPAGAPAGTSLPATHRPAHTVVGLCGDIDVTTSPALREYLLIALRRSTDLLVFDLSEVSFRDVSGLAVLIGVQRRARPRGVAVRLASPRPPTVELLRVTGLERCLTVHPTLRDALGSGPVPARRGQPDAGGSGGAPPRFTGRSPALTPKTAT</sequence>
<dbReference type="NCBIfam" id="TIGR00377">
    <property type="entry name" value="ant_ant_sig"/>
    <property type="match status" value="1"/>
</dbReference>
<dbReference type="Gene3D" id="3.30.750.24">
    <property type="entry name" value="STAS domain"/>
    <property type="match status" value="1"/>
</dbReference>
<evidence type="ECO:0000259" key="4">
    <source>
        <dbReference type="PROSITE" id="PS50801"/>
    </source>
</evidence>
<protein>
    <recommendedName>
        <fullName evidence="2">Anti-sigma factor antagonist</fullName>
    </recommendedName>
</protein>
<dbReference type="GO" id="GO:0043856">
    <property type="term" value="F:anti-sigma factor antagonist activity"/>
    <property type="evidence" value="ECO:0007669"/>
    <property type="project" value="InterPro"/>
</dbReference>
<dbReference type="InterPro" id="IPR003658">
    <property type="entry name" value="Anti-sigma_ant"/>
</dbReference>
<name>A0A7W7RWK2_9ACTN</name>